<evidence type="ECO:0000256" key="1">
    <source>
        <dbReference type="ARBA" id="ARBA00004170"/>
    </source>
</evidence>
<dbReference type="SUPFAM" id="SSF48350">
    <property type="entry name" value="GTPase activation domain, GAP"/>
    <property type="match status" value="1"/>
</dbReference>
<feature type="compositionally biased region" description="Basic and acidic residues" evidence="12">
    <location>
        <begin position="976"/>
        <end position="987"/>
    </location>
</feature>
<evidence type="ECO:0000256" key="12">
    <source>
        <dbReference type="SAM" id="MobiDB-lite"/>
    </source>
</evidence>
<dbReference type="CTD" id="26130"/>
<evidence type="ECO:0000313" key="16">
    <source>
        <dbReference type="Proteomes" id="UP000007648"/>
    </source>
</evidence>
<feature type="compositionally biased region" description="Basic and acidic residues" evidence="12">
    <location>
        <begin position="933"/>
        <end position="954"/>
    </location>
</feature>
<feature type="region of interest" description="Disordered" evidence="12">
    <location>
        <begin position="601"/>
        <end position="635"/>
    </location>
</feature>
<feature type="region of interest" description="Disordered" evidence="12">
    <location>
        <begin position="706"/>
        <end position="759"/>
    </location>
</feature>
<dbReference type="PANTHER" id="PTHR23101:SF25">
    <property type="entry name" value="GTPASE-ACTIVATING PROTEIN AND VPS9 DOMAIN-CONTAINING PROTEIN 1"/>
    <property type="match status" value="1"/>
</dbReference>
<dbReference type="Ensembl" id="ENSSHAT00000043546.1">
    <property type="protein sequence ID" value="ENSSHAP00000045153.1"/>
    <property type="gene ID" value="ENSSHAG00000009639.2"/>
</dbReference>
<dbReference type="SMART" id="SM00167">
    <property type="entry name" value="VPS9"/>
    <property type="match status" value="1"/>
</dbReference>
<dbReference type="GO" id="GO:0006897">
    <property type="term" value="P:endocytosis"/>
    <property type="evidence" value="ECO:0007669"/>
    <property type="project" value="UniProtKB-KW"/>
</dbReference>
<evidence type="ECO:0000313" key="15">
    <source>
        <dbReference type="Ensembl" id="ENSSHAP00000045153.1"/>
    </source>
</evidence>
<feature type="domain" description="Ras-GAP" evidence="13">
    <location>
        <begin position="144"/>
        <end position="353"/>
    </location>
</feature>
<protein>
    <recommendedName>
        <fullName evidence="11">GTPase-activating protein and VPS9 domain-containing protein 1</fullName>
    </recommendedName>
</protein>
<feature type="region of interest" description="Disordered" evidence="12">
    <location>
        <begin position="826"/>
        <end position="855"/>
    </location>
</feature>
<dbReference type="GO" id="GO:0005768">
    <property type="term" value="C:endosome"/>
    <property type="evidence" value="ECO:0007669"/>
    <property type="project" value="UniProtKB-SubCell"/>
</dbReference>
<keyword evidence="6" id="KW-0254">Endocytosis</keyword>
<organism evidence="15 16">
    <name type="scientific">Sarcophilus harrisii</name>
    <name type="common">Tasmanian devil</name>
    <name type="synonym">Sarcophilus laniarius</name>
    <dbReference type="NCBI Taxonomy" id="9305"/>
    <lineage>
        <taxon>Eukaryota</taxon>
        <taxon>Metazoa</taxon>
        <taxon>Chordata</taxon>
        <taxon>Craniata</taxon>
        <taxon>Vertebrata</taxon>
        <taxon>Euteleostomi</taxon>
        <taxon>Mammalia</taxon>
        <taxon>Metatheria</taxon>
        <taxon>Dasyuromorphia</taxon>
        <taxon>Dasyuridae</taxon>
        <taxon>Sarcophilus</taxon>
    </lineage>
</organism>
<proteinExistence type="inferred from homology"/>
<evidence type="ECO:0000259" key="14">
    <source>
        <dbReference type="PROSITE" id="PS51205"/>
    </source>
</evidence>
<dbReference type="Gene3D" id="1.20.1050.80">
    <property type="entry name" value="VPS9 domain"/>
    <property type="match status" value="1"/>
</dbReference>
<dbReference type="GO" id="GO:0032794">
    <property type="term" value="F:GTPase activating protein binding"/>
    <property type="evidence" value="ECO:0007669"/>
    <property type="project" value="UniProtKB-ARBA"/>
</dbReference>
<evidence type="ECO:0000256" key="8">
    <source>
        <dbReference type="ARBA" id="ARBA00022753"/>
    </source>
</evidence>
<dbReference type="GO" id="GO:0005085">
    <property type="term" value="F:guanyl-nucleotide exchange factor activity"/>
    <property type="evidence" value="ECO:0007669"/>
    <property type="project" value="UniProtKB-KW"/>
</dbReference>
<dbReference type="GO" id="GO:0031267">
    <property type="term" value="F:small GTPase binding"/>
    <property type="evidence" value="ECO:0007669"/>
    <property type="project" value="TreeGrafter"/>
</dbReference>
<dbReference type="InterPro" id="IPR041545">
    <property type="entry name" value="DUF5601"/>
</dbReference>
<comment type="subcellular location">
    <subcellularLocation>
        <location evidence="2">Endosome</location>
    </subcellularLocation>
    <subcellularLocation>
        <location evidence="1">Membrane</location>
        <topology evidence="1">Peripheral membrane protein</topology>
    </subcellularLocation>
</comment>
<evidence type="ECO:0000256" key="3">
    <source>
        <dbReference type="ARBA" id="ARBA00008489"/>
    </source>
</evidence>
<comment type="similarity">
    <text evidence="3">Belongs to the GAPVD1 family.</text>
</comment>
<dbReference type="CDD" id="cd05129">
    <property type="entry name" value="RasGAP_RAP6"/>
    <property type="match status" value="1"/>
</dbReference>
<dbReference type="Gene3D" id="1.10.506.10">
    <property type="entry name" value="GTPase Activation - p120gap, domain 1"/>
    <property type="match status" value="1"/>
</dbReference>
<feature type="compositionally biased region" description="Basic and acidic residues" evidence="12">
    <location>
        <begin position="868"/>
        <end position="882"/>
    </location>
</feature>
<dbReference type="FunFam" id="1.10.506.10:FF:000009">
    <property type="entry name" value="GTPase-activating protein and VPS9 domain-containing protein 1 isoform X1"/>
    <property type="match status" value="1"/>
</dbReference>
<keyword evidence="9" id="KW-0472">Membrane</keyword>
<keyword evidence="5" id="KW-0597">Phosphoprotein</keyword>
<gene>
    <name evidence="15" type="primary">GAPVD1</name>
</gene>
<dbReference type="GO" id="GO:0005829">
    <property type="term" value="C:cytosol"/>
    <property type="evidence" value="ECO:0007669"/>
    <property type="project" value="UniProtKB-ARBA"/>
</dbReference>
<dbReference type="GO" id="GO:0016020">
    <property type="term" value="C:membrane"/>
    <property type="evidence" value="ECO:0007669"/>
    <property type="project" value="UniProtKB-SubCell"/>
</dbReference>
<feature type="compositionally biased region" description="Polar residues" evidence="12">
    <location>
        <begin position="738"/>
        <end position="757"/>
    </location>
</feature>
<dbReference type="RefSeq" id="XP_031810159.1">
    <property type="nucleotide sequence ID" value="XM_031954299.1"/>
</dbReference>
<name>A0A7N4PXS5_SARHA</name>
<evidence type="ECO:0000256" key="5">
    <source>
        <dbReference type="ARBA" id="ARBA00022553"/>
    </source>
</evidence>
<dbReference type="GO" id="GO:0051223">
    <property type="term" value="P:regulation of protein transport"/>
    <property type="evidence" value="ECO:0007669"/>
    <property type="project" value="UniProtKB-ARBA"/>
</dbReference>
<evidence type="ECO:0000256" key="10">
    <source>
        <dbReference type="ARBA" id="ARBA00055624"/>
    </source>
</evidence>
<dbReference type="Proteomes" id="UP000007648">
    <property type="component" value="Unassembled WGS sequence"/>
</dbReference>
<dbReference type="GeneID" id="100921908"/>
<evidence type="ECO:0000256" key="7">
    <source>
        <dbReference type="ARBA" id="ARBA00022658"/>
    </source>
</evidence>
<dbReference type="PANTHER" id="PTHR23101">
    <property type="entry name" value="RAB GDP/GTP EXCHANGE FACTOR"/>
    <property type="match status" value="1"/>
</dbReference>
<sequence>MVKLDIHTLAHHLKQERLYVNSEKQLIQRLNADVLKTAEKLYRTAWIAKQQRINLDRLIITSAEASPAECCQHAKILEDTQFVDGYKQLGFQETYYGEFLNRLRENPRLIASSLVAGEKLNQDNTQSVIHTVFTSLYGNCIMQEDESYLLQVLRYLIEFELKESDNPRRLLRRGTCAFSILFKLFSEGLFSAKLFLTATLHEPIMQLLVEDEDHLETDPNKLIERFSPSQQEKLFGERGSERFRQKVQEMVDLNESKLVALVNKFIGYLKQNTYCFPHSLRWIVSQMYKTLSCVDRLDVGEVRAMCTDLLLACFICPAIVNPEQYGIISDAPINEVARFNLMQVGRLLQQLAMTGSEEGDPRGKSSLGKFDKSCVAAFLDVVIGGRAVETPPMSSVNLLEGLSRTVVYMTYSQLITLVGFMKNVMLGDQLREDRMALENLLANLPQPKPGKSNSLEMTSYNTPQLSPATTPANKKNRLPLGQQLAAITAWDPSATNLTAHITLVTPFATRSRSRTNMLIDQHPDHDGFPQETIPEVQPEEVLVISLGTGPQLTPGMMSENEVLNMQLSDGGQGDVPVDETKLHGKPDKTLRFSLCSDNLEGISEGPSNRSNSVSSLDLEGESVSELGAGPSGSNGVEALQLLEHEQATTQDNLDDKLRKFEIRDMMGLTDDRDISETVSETWSTDVLGSDFDPNIDEDRLQEIAEAPDLKQEERLQELESCSGLGSTSDDTDVREVSSRPSTPGLSVVSGISATSEDIPNKIEDLRSECSSDFGGKDSVTSPDMDEVVHGAHQLTSPPSQSESLLAMFDPLASHEGASAVVRPKVHYARPSHPPPDPPILEGAMGGNEARLPGFGSHVLIPTDAEAFKQRHSYPERLVRSRSSDIVSSARRPMSDPSWNRRPGNEERELLPSGAIGSPLVAAPPSSSSSPSKDSLRGETEERKDSDDEKSDRNKPWWRKRFVSAMPKAPIPFRKKEKQEKDKDDLGPDRFSTLTDDPAPRLSAQTQVAEDILDKYRNAIKRTSPGEGAVGNYEGAEVMGDGESIHDSPRDEALQNISADDLPDSASQAAPPQDSPFSYRDAKKKLRLALCSADSVAFPVLTHSTRNGLPDHTDPEDNEIVCFLKVQIAEAINLQDKNLMAQLQETIRCVGRFDNRTCRKLLASIAEDYRKRAPYIAYLTRCRQGLQTTQAHLERLLQRVLRDKEVANRYFTTVCVRLLLESKEKKIREFIQDFQKLTAADDKTAQVEDFLQFLYGAMAQDVIWQNASEEQLQDAQMAIERSVMNRIFKLAFYPNQDGDILRDQVLHEHIQRLSKVVTANHKALQIPEVYLREAPWPSAQSEIRTISAYKTPRDKVQCILRMCSTIMNLLSLANEDSVPGADDFVPVLVFVLIKANPPCLLSTVQYISSFYANCLSGEESYWWMQFTAAVEFIKTIDDRK</sequence>
<reference evidence="15 16" key="1">
    <citation type="journal article" date="2011" name="Proc. Natl. Acad. Sci. U.S.A.">
        <title>Genetic diversity and population structure of the endangered marsupial Sarcophilus harrisii (Tasmanian devil).</title>
        <authorList>
            <person name="Miller W."/>
            <person name="Hayes V.M."/>
            <person name="Ratan A."/>
            <person name="Petersen D.C."/>
            <person name="Wittekindt N.E."/>
            <person name="Miller J."/>
            <person name="Walenz B."/>
            <person name="Knight J."/>
            <person name="Qi J."/>
            <person name="Zhao F."/>
            <person name="Wang Q."/>
            <person name="Bedoya-Reina O.C."/>
            <person name="Katiyar N."/>
            <person name="Tomsho L.P."/>
            <person name="Kasson L.M."/>
            <person name="Hardie R.A."/>
            <person name="Woodbridge P."/>
            <person name="Tindall E.A."/>
            <person name="Bertelsen M.F."/>
            <person name="Dixon D."/>
            <person name="Pyecroft S."/>
            <person name="Helgen K.M."/>
            <person name="Lesk A.M."/>
            <person name="Pringle T.H."/>
            <person name="Patterson N."/>
            <person name="Zhang Y."/>
            <person name="Kreiss A."/>
            <person name="Woods G.M."/>
            <person name="Jones M.E."/>
            <person name="Schuster S.C."/>
        </authorList>
    </citation>
    <scope>NUCLEOTIDE SEQUENCE [LARGE SCALE GENOMIC DNA]</scope>
</reference>
<dbReference type="FunFam" id="1.10.246.120:FF:000001">
    <property type="entry name" value="GTPase-activating protein and VPS9 domain-containing protein 1 isoform X1"/>
    <property type="match status" value="1"/>
</dbReference>
<dbReference type="PROSITE" id="PS51205">
    <property type="entry name" value="VPS9"/>
    <property type="match status" value="1"/>
</dbReference>
<keyword evidence="7" id="KW-0344">Guanine-nucleotide releasing factor</keyword>
<reference evidence="15" key="3">
    <citation type="submission" date="2025-09" db="UniProtKB">
        <authorList>
            <consortium name="Ensembl"/>
        </authorList>
    </citation>
    <scope>IDENTIFICATION</scope>
</reference>
<dbReference type="Pfam" id="PF18151">
    <property type="entry name" value="DUF5601"/>
    <property type="match status" value="1"/>
</dbReference>
<accession>A0A7N4PXS5</accession>
<evidence type="ECO:0000256" key="4">
    <source>
        <dbReference type="ARBA" id="ARBA00022468"/>
    </source>
</evidence>
<evidence type="ECO:0000259" key="13">
    <source>
        <dbReference type="PROSITE" id="PS50018"/>
    </source>
</evidence>
<dbReference type="Pfam" id="PF00616">
    <property type="entry name" value="RasGAP"/>
    <property type="match status" value="1"/>
</dbReference>
<dbReference type="InterPro" id="IPR001936">
    <property type="entry name" value="RasGAP_dom"/>
</dbReference>
<dbReference type="FunFam" id="1.20.1050.80:FF:000001">
    <property type="entry name" value="GTPase-activating protein and VPS9 domain-containing protein 1 isoform X1"/>
    <property type="match status" value="1"/>
</dbReference>
<keyword evidence="16" id="KW-1185">Reference proteome</keyword>
<evidence type="ECO:0000256" key="9">
    <source>
        <dbReference type="ARBA" id="ARBA00023136"/>
    </source>
</evidence>
<dbReference type="PROSITE" id="PS50018">
    <property type="entry name" value="RAS_GTPASE_ACTIV_2"/>
    <property type="match status" value="1"/>
</dbReference>
<dbReference type="GeneTree" id="ENSGT00940000156611"/>
<dbReference type="InterPro" id="IPR003123">
    <property type="entry name" value="VPS9"/>
</dbReference>
<dbReference type="Pfam" id="PF02204">
    <property type="entry name" value="VPS9"/>
    <property type="match status" value="1"/>
</dbReference>
<feature type="compositionally biased region" description="Polar residues" evidence="12">
    <location>
        <begin position="605"/>
        <end position="615"/>
    </location>
</feature>
<feature type="domain" description="VPS9" evidence="14">
    <location>
        <begin position="1299"/>
        <end position="1439"/>
    </location>
</feature>
<reference evidence="15" key="2">
    <citation type="submission" date="2025-08" db="UniProtKB">
        <authorList>
            <consortium name="Ensembl"/>
        </authorList>
    </citation>
    <scope>IDENTIFICATION</scope>
</reference>
<keyword evidence="8" id="KW-0967">Endosome</keyword>
<keyword evidence="4" id="KW-0343">GTPase activation</keyword>
<comment type="function">
    <text evidence="10">Acts both as a GTPase-activating protein (GAP) and a guanine nucleotide exchange factor (GEF), and participates in various processes such as endocytosis, insulin receptor internalization or LC2A4/GLUT4 trafficking. Acts as a GEF for the Ras-related protein RAB31 by exchanging bound GDP for free GTP, leading to regulate LC2A4/GLUT4 trafficking. In the absence of insulin, it maintains RAB31 in an active state and promotes a futile cycle between LC2A4/GLUT4 storage vesicles and early endosomes, retaining LC2A4/GLUT4 inside the cells. Upon insulin stimulation, it is translocated to the plasma membrane, releasing LC2A4/GLUT4 from intracellular storage vesicles. Also involved in EGFR trafficking and degradation, possibly by promoting EGFR ubiquitination and subsequent degradation by the proteasome. Has GEF activity for Rab5 and GAP activity for Ras.</text>
</comment>
<evidence type="ECO:0000256" key="6">
    <source>
        <dbReference type="ARBA" id="ARBA00022583"/>
    </source>
</evidence>
<dbReference type="GO" id="GO:0030139">
    <property type="term" value="C:endocytic vesicle"/>
    <property type="evidence" value="ECO:0007669"/>
    <property type="project" value="TreeGrafter"/>
</dbReference>
<dbReference type="GO" id="GO:0005096">
    <property type="term" value="F:GTPase activator activity"/>
    <property type="evidence" value="ECO:0007669"/>
    <property type="project" value="UniProtKB-KW"/>
</dbReference>
<dbReference type="InterPro" id="IPR037191">
    <property type="entry name" value="VPS9_dom_sf"/>
</dbReference>
<feature type="compositionally biased region" description="Basic and acidic residues" evidence="12">
    <location>
        <begin position="706"/>
        <end position="717"/>
    </location>
</feature>
<dbReference type="InterPro" id="IPR045046">
    <property type="entry name" value="Vps9-like"/>
</dbReference>
<dbReference type="SUPFAM" id="SSF109993">
    <property type="entry name" value="VPS9 domain"/>
    <property type="match status" value="1"/>
</dbReference>
<evidence type="ECO:0000256" key="11">
    <source>
        <dbReference type="ARBA" id="ARBA00074146"/>
    </source>
</evidence>
<feature type="region of interest" description="Disordered" evidence="12">
    <location>
        <begin position="868"/>
        <end position="1003"/>
    </location>
</feature>
<evidence type="ECO:0000256" key="2">
    <source>
        <dbReference type="ARBA" id="ARBA00004177"/>
    </source>
</evidence>
<dbReference type="Gene3D" id="1.10.246.120">
    <property type="match status" value="1"/>
</dbReference>
<dbReference type="InterPro" id="IPR008936">
    <property type="entry name" value="Rho_GTPase_activation_prot"/>
</dbReference>